<dbReference type="PANTHER" id="PTHR43341:SF6">
    <property type="entry name" value="AMINO ACID TRANSPORTER (EUROFUNG)"/>
    <property type="match status" value="1"/>
</dbReference>
<dbReference type="Pfam" id="PF00324">
    <property type="entry name" value="AA_permease"/>
    <property type="match status" value="1"/>
</dbReference>
<dbReference type="PIRSF" id="PIRSF006060">
    <property type="entry name" value="AA_transporter"/>
    <property type="match status" value="1"/>
</dbReference>
<comment type="subcellular location">
    <subcellularLocation>
        <location evidence="1">Membrane</location>
        <topology evidence="1">Multi-pass membrane protein</topology>
    </subcellularLocation>
</comment>
<dbReference type="PANTHER" id="PTHR43341">
    <property type="entry name" value="AMINO ACID PERMEASE"/>
    <property type="match status" value="1"/>
</dbReference>
<reference evidence="7" key="1">
    <citation type="journal article" date="2020" name="BMC Genomics">
        <title>Correction to: Identification and distribution of gene clusters required for synthesis of sphingolipid metabolism inhibitors in diverse species of the filamentous fungus Fusarium.</title>
        <authorList>
            <person name="Kim H.S."/>
            <person name="Lohmar J.M."/>
            <person name="Busman M."/>
            <person name="Brown D.W."/>
            <person name="Naumann T.A."/>
            <person name="Divon H.H."/>
            <person name="Lysoe E."/>
            <person name="Uhlig S."/>
            <person name="Proctor R.H."/>
        </authorList>
    </citation>
    <scope>NUCLEOTIDE SEQUENCE</scope>
    <source>
        <strain evidence="7">NRRL 20472</strain>
    </source>
</reference>
<evidence type="ECO:0000259" key="6">
    <source>
        <dbReference type="Pfam" id="PF00324"/>
    </source>
</evidence>
<reference evidence="7" key="2">
    <citation type="submission" date="2020-05" db="EMBL/GenBank/DDBJ databases">
        <authorList>
            <person name="Kim H.-S."/>
            <person name="Proctor R.H."/>
            <person name="Brown D.W."/>
        </authorList>
    </citation>
    <scope>NUCLEOTIDE SEQUENCE</scope>
    <source>
        <strain evidence="7">NRRL 20472</strain>
    </source>
</reference>
<evidence type="ECO:0000256" key="2">
    <source>
        <dbReference type="ARBA" id="ARBA00022692"/>
    </source>
</evidence>
<dbReference type="InterPro" id="IPR050524">
    <property type="entry name" value="APC_YAT"/>
</dbReference>
<feature type="transmembrane region" description="Helical" evidence="5">
    <location>
        <begin position="205"/>
        <end position="232"/>
    </location>
</feature>
<keyword evidence="2 5" id="KW-0812">Transmembrane</keyword>
<organism evidence="7 8">
    <name type="scientific">Fusarium sarcochroum</name>
    <dbReference type="NCBI Taxonomy" id="1208366"/>
    <lineage>
        <taxon>Eukaryota</taxon>
        <taxon>Fungi</taxon>
        <taxon>Dikarya</taxon>
        <taxon>Ascomycota</taxon>
        <taxon>Pezizomycotina</taxon>
        <taxon>Sordariomycetes</taxon>
        <taxon>Hypocreomycetidae</taxon>
        <taxon>Hypocreales</taxon>
        <taxon>Nectriaceae</taxon>
        <taxon>Fusarium</taxon>
        <taxon>Fusarium lateritium species complex</taxon>
    </lineage>
</organism>
<dbReference type="GO" id="GO:0016020">
    <property type="term" value="C:membrane"/>
    <property type="evidence" value="ECO:0007669"/>
    <property type="project" value="UniProtKB-SubCell"/>
</dbReference>
<feature type="transmembrane region" description="Helical" evidence="5">
    <location>
        <begin position="37"/>
        <end position="55"/>
    </location>
</feature>
<sequence>MVGGNPQHDAYGFRHWNNPGAFAEYISTGSKGRWEGFLGALWIASFAITGPEYVAMASGEAKNPRKTLKTAFKWTYFRFFFFFVGTALCTSILVPYDDPILKAVVTGESDVGAASASPYIIAMQNMGIGIFPHIATVLLVTTIFSAGNAYTYCATRTLYSLSLDGQAPKFFQKTTKAGVPLYCLLLTMVFPLLSFLTVSNGTATVITWLVNLVTAAQVLDYVIICITYLRFYKACKAQNLDRRSLPYYGWGQPYCAWVALVFMTALVCGYGYEVFLPGHWDLGSFFTYYTMLLLAPVLYIGWKVTKKTKIVKPELADLIWDAPIIDALEAETMDEERKGSLWKDLRSRFQSR</sequence>
<evidence type="ECO:0000256" key="3">
    <source>
        <dbReference type="ARBA" id="ARBA00022989"/>
    </source>
</evidence>
<feature type="transmembrane region" description="Helical" evidence="5">
    <location>
        <begin position="284"/>
        <end position="302"/>
    </location>
</feature>
<dbReference type="InterPro" id="IPR004841">
    <property type="entry name" value="AA-permease/SLC12A_dom"/>
</dbReference>
<evidence type="ECO:0000313" key="7">
    <source>
        <dbReference type="EMBL" id="KAF4963465.1"/>
    </source>
</evidence>
<dbReference type="GO" id="GO:0015171">
    <property type="term" value="F:amino acid transmembrane transporter activity"/>
    <property type="evidence" value="ECO:0007669"/>
    <property type="project" value="TreeGrafter"/>
</dbReference>
<dbReference type="OrthoDB" id="10062876at2759"/>
<comment type="caution">
    <text evidence="7">The sequence shown here is derived from an EMBL/GenBank/DDBJ whole genome shotgun (WGS) entry which is preliminary data.</text>
</comment>
<dbReference type="AlphaFoldDB" id="A0A8H4TSW9"/>
<gene>
    <name evidence="7" type="ORF">FSARC_8514</name>
</gene>
<feature type="transmembrane region" description="Helical" evidence="5">
    <location>
        <begin position="116"/>
        <end position="140"/>
    </location>
</feature>
<accession>A0A8H4TSW9</accession>
<dbReference type="Proteomes" id="UP000622797">
    <property type="component" value="Unassembled WGS sequence"/>
</dbReference>
<keyword evidence="8" id="KW-1185">Reference proteome</keyword>
<dbReference type="EMBL" id="JABEXW010000471">
    <property type="protein sequence ID" value="KAF4963465.1"/>
    <property type="molecule type" value="Genomic_DNA"/>
</dbReference>
<evidence type="ECO:0000256" key="1">
    <source>
        <dbReference type="ARBA" id="ARBA00004141"/>
    </source>
</evidence>
<evidence type="ECO:0000313" key="8">
    <source>
        <dbReference type="Proteomes" id="UP000622797"/>
    </source>
</evidence>
<keyword evidence="4 5" id="KW-0472">Membrane</keyword>
<keyword evidence="3 5" id="KW-1133">Transmembrane helix</keyword>
<feature type="transmembrane region" description="Helical" evidence="5">
    <location>
        <begin position="253"/>
        <end position="272"/>
    </location>
</feature>
<feature type="transmembrane region" description="Helical" evidence="5">
    <location>
        <begin position="76"/>
        <end position="96"/>
    </location>
</feature>
<evidence type="ECO:0000256" key="5">
    <source>
        <dbReference type="SAM" id="Phobius"/>
    </source>
</evidence>
<evidence type="ECO:0000256" key="4">
    <source>
        <dbReference type="ARBA" id="ARBA00023136"/>
    </source>
</evidence>
<dbReference type="Gene3D" id="1.20.1740.10">
    <property type="entry name" value="Amino acid/polyamine transporter I"/>
    <property type="match status" value="1"/>
</dbReference>
<name>A0A8H4TSW9_9HYPO</name>
<feature type="domain" description="Amino acid permease/ SLC12A" evidence="6">
    <location>
        <begin position="2"/>
        <end position="310"/>
    </location>
</feature>
<proteinExistence type="predicted"/>
<protein>
    <recommendedName>
        <fullName evidence="6">Amino acid permease/ SLC12A domain-containing protein</fullName>
    </recommendedName>
</protein>
<feature type="transmembrane region" description="Helical" evidence="5">
    <location>
        <begin position="179"/>
        <end position="199"/>
    </location>
</feature>